<name>A0ACB8TMH5_9APHY</name>
<accession>A0ACB8TMH5</accession>
<keyword evidence="2" id="KW-1185">Reference proteome</keyword>
<proteinExistence type="predicted"/>
<organism evidence="1 2">
    <name type="scientific">Irpex rosettiformis</name>
    <dbReference type="NCBI Taxonomy" id="378272"/>
    <lineage>
        <taxon>Eukaryota</taxon>
        <taxon>Fungi</taxon>
        <taxon>Dikarya</taxon>
        <taxon>Basidiomycota</taxon>
        <taxon>Agaricomycotina</taxon>
        <taxon>Agaricomycetes</taxon>
        <taxon>Polyporales</taxon>
        <taxon>Irpicaceae</taxon>
        <taxon>Irpex</taxon>
    </lineage>
</organism>
<reference evidence="1" key="1">
    <citation type="journal article" date="2021" name="Environ. Microbiol.">
        <title>Gene family expansions and transcriptome signatures uncover fungal adaptations to wood decay.</title>
        <authorList>
            <person name="Hage H."/>
            <person name="Miyauchi S."/>
            <person name="Viragh M."/>
            <person name="Drula E."/>
            <person name="Min B."/>
            <person name="Chaduli D."/>
            <person name="Navarro D."/>
            <person name="Favel A."/>
            <person name="Norest M."/>
            <person name="Lesage-Meessen L."/>
            <person name="Balint B."/>
            <person name="Merenyi Z."/>
            <person name="de Eugenio L."/>
            <person name="Morin E."/>
            <person name="Martinez A.T."/>
            <person name="Baldrian P."/>
            <person name="Stursova M."/>
            <person name="Martinez M.J."/>
            <person name="Novotny C."/>
            <person name="Magnuson J.K."/>
            <person name="Spatafora J.W."/>
            <person name="Maurice S."/>
            <person name="Pangilinan J."/>
            <person name="Andreopoulos W."/>
            <person name="LaButti K."/>
            <person name="Hundley H."/>
            <person name="Na H."/>
            <person name="Kuo A."/>
            <person name="Barry K."/>
            <person name="Lipzen A."/>
            <person name="Henrissat B."/>
            <person name="Riley R."/>
            <person name="Ahrendt S."/>
            <person name="Nagy L.G."/>
            <person name="Grigoriev I.V."/>
            <person name="Martin F."/>
            <person name="Rosso M.N."/>
        </authorList>
    </citation>
    <scope>NUCLEOTIDE SEQUENCE</scope>
    <source>
        <strain evidence="1">CBS 384.51</strain>
    </source>
</reference>
<comment type="caution">
    <text evidence="1">The sequence shown here is derived from an EMBL/GenBank/DDBJ whole genome shotgun (WGS) entry which is preliminary data.</text>
</comment>
<gene>
    <name evidence="1" type="ORF">BDY19DRAFT_998779</name>
</gene>
<protein>
    <submittedName>
        <fullName evidence="1">Uncharacterized protein</fullName>
    </submittedName>
</protein>
<dbReference type="EMBL" id="MU274984">
    <property type="protein sequence ID" value="KAI0083186.1"/>
    <property type="molecule type" value="Genomic_DNA"/>
</dbReference>
<evidence type="ECO:0000313" key="1">
    <source>
        <dbReference type="EMBL" id="KAI0083186.1"/>
    </source>
</evidence>
<evidence type="ECO:0000313" key="2">
    <source>
        <dbReference type="Proteomes" id="UP001055072"/>
    </source>
</evidence>
<sequence>MIGHSLSEYVFIRICIFALRLIAPLSILHLFASWYRGEWVYSRYLGYYAVVEATFYLGVYLPRCRLLQQPAIHPTPLTRAERESLFAKCFATARDTESATGWFLFAPSHTICRDNVVEWLLWALYSSPCDALVQDWEEELEGYVNTIEQLLGRKLEEGINKDIKCMKITLDPVISLHRPLLWYFIVAIVDSCTATFLWSEGFTHYTQSRWYHYFPPRLRSSFSKPSPHSSISYWYRPHRSKTKHPILFLHGIGIGLWPYTPFLSELIKSDPDVGIIVVENLPISMRISPPPLTRIEMLEGLSSVLAFHSFTSYTVIGHSYGTVIAAHMLRSPAFSSHVASWILVDPIPFLLHQPSVAYNFVYRTPKTANEWQLWYFASRDPDIARTLARHFFWTENILWKEDLRGRKVGVALSGRDQIVDAEKVRRYLTEEDEASPLWSSKDKDDREGRLEVLWSPDLDHASIFDKRVPRKMLRELVERFIVRDDPEE</sequence>
<dbReference type="Proteomes" id="UP001055072">
    <property type="component" value="Unassembled WGS sequence"/>
</dbReference>